<reference evidence="1" key="2">
    <citation type="submission" date="2021-04" db="EMBL/GenBank/DDBJ databases">
        <authorList>
            <person name="Gilroy R."/>
        </authorList>
    </citation>
    <scope>NUCLEOTIDE SEQUENCE</scope>
    <source>
        <strain evidence="1">3204</strain>
    </source>
</reference>
<evidence type="ECO:0000313" key="2">
    <source>
        <dbReference type="Proteomes" id="UP000824013"/>
    </source>
</evidence>
<dbReference type="AlphaFoldDB" id="A0A9D2CNG1"/>
<proteinExistence type="predicted"/>
<comment type="caution">
    <text evidence="1">The sequence shown here is derived from an EMBL/GenBank/DDBJ whole genome shotgun (WGS) entry which is preliminary data.</text>
</comment>
<dbReference type="EMBL" id="DXCM01000099">
    <property type="protein sequence ID" value="HIY93974.1"/>
    <property type="molecule type" value="Genomic_DNA"/>
</dbReference>
<gene>
    <name evidence="1" type="ORF">H9820_13655</name>
</gene>
<dbReference type="Proteomes" id="UP000824013">
    <property type="component" value="Unassembled WGS sequence"/>
</dbReference>
<name>A0A9D2CNG1_9LACO</name>
<sequence length="858" mass="95290">MKSKGQHFIVYLLLFFILGIVKLTLFTQTAQALTADDKDAINSAPDGLIIQKYFTNQEKTSSDFSNGQYPFRHNYAKVDDTGKVLILADGPRTGEREITTKTYPLVGTFNTQIIQNTSSYGAIWSDKAAQNYIDPTKKQTVSAWIYMGKSSNEPSVNGNGIALVIQNDPLGTKAIGAGLQGLGVYGYDGAISKSAALIGMSADPATPTEVAKTAIQNSIALEFDPQINRIKDKDLKKLTLYNGGNLSVGDNGESATIFYNTINGYDTSVGNQYVPEGYPNRYDEGTKIGSGGGFGHIALTYPANPQTYVDVTKNSDFSNESTFWSPFESFYSQIHTNTIETSLTNDKDLNGNKLMWHHLSMTWTPSEDKKTITIDYSFNDKNLDGTINYNYNGQLNKYSFIRIDKSVKVDMSTFGDIKDNKLLWGFTGSNSNNPDVQGKLAIFESIPALVSIQPDIYIKDNTLNKIITDNKNDTHYTTDKTVNSGDDLTINYNLTYLSGRTNWSDIVASINLPDNIDFSGNDNIATITFENGETELVPASQLNNNTINYKINHELSLDNKVMNVAINGKAVNETTQDILVATKAAKFSSDNNITTLSTPEFTIKYKKDWKLVLSSDKQNINLLKPDDNTIPTLNLDTTLNYDYKIEHNFEVDDPIIYNINIRDRSYSTATSISEAGKIAVHEIPLSKIVSEDDFWELFPVGETTEVQVTAMDKDSIFSNTYSYYVTIQPNKSVELVADPQLTFQTTQSVDLHKILKRQSDFDLTVISHNSDWKLYGQASELNSSDSNFNGNVIYVDDNDKIFDMAQSTFIDENLTDTTGSYDITDDWASDEGVLLNQSGINKSGQYSGKIQWTVSNSI</sequence>
<dbReference type="Gene3D" id="2.60.120.200">
    <property type="match status" value="1"/>
</dbReference>
<organism evidence="1 2">
    <name type="scientific">Candidatus Companilactobacillus pullicola</name>
    <dbReference type="NCBI Taxonomy" id="2838523"/>
    <lineage>
        <taxon>Bacteria</taxon>
        <taxon>Bacillati</taxon>
        <taxon>Bacillota</taxon>
        <taxon>Bacilli</taxon>
        <taxon>Lactobacillales</taxon>
        <taxon>Lactobacillaceae</taxon>
        <taxon>Companilactobacillus</taxon>
    </lineage>
</organism>
<evidence type="ECO:0008006" key="3">
    <source>
        <dbReference type="Google" id="ProtNLM"/>
    </source>
</evidence>
<evidence type="ECO:0000313" key="1">
    <source>
        <dbReference type="EMBL" id="HIY93974.1"/>
    </source>
</evidence>
<reference evidence="1" key="1">
    <citation type="journal article" date="2021" name="PeerJ">
        <title>Extensive microbial diversity within the chicken gut microbiome revealed by metagenomics and culture.</title>
        <authorList>
            <person name="Gilroy R."/>
            <person name="Ravi A."/>
            <person name="Getino M."/>
            <person name="Pursley I."/>
            <person name="Horton D.L."/>
            <person name="Alikhan N.F."/>
            <person name="Baker D."/>
            <person name="Gharbi K."/>
            <person name="Hall N."/>
            <person name="Watson M."/>
            <person name="Adriaenssens E.M."/>
            <person name="Foster-Nyarko E."/>
            <person name="Jarju S."/>
            <person name="Secka A."/>
            <person name="Antonio M."/>
            <person name="Oren A."/>
            <person name="Chaudhuri R.R."/>
            <person name="La Ragione R."/>
            <person name="Hildebrand F."/>
            <person name="Pallen M.J."/>
        </authorList>
    </citation>
    <scope>NUCLEOTIDE SEQUENCE</scope>
    <source>
        <strain evidence="1">3204</strain>
    </source>
</reference>
<protein>
    <recommendedName>
        <fullName evidence="3">WxL domain-containing protein</fullName>
    </recommendedName>
</protein>
<accession>A0A9D2CNG1</accession>